<dbReference type="EMBL" id="KY684083">
    <property type="protein sequence ID" value="ARF08774.1"/>
    <property type="molecule type" value="Genomic_DNA"/>
</dbReference>
<gene>
    <name evidence="2" type="ORF">Catovirus_1_824</name>
</gene>
<feature type="domain" description="Macro" evidence="1">
    <location>
        <begin position="40"/>
        <end position="158"/>
    </location>
</feature>
<sequence>MNQKLIDTYKRILGEFKFLSFKRIEVSELLSKINVDAVISPANSYGVMTGGIDNEYKKIFPNIQEKVFEKINDMKIRKDSTGKYFIPVGQNLIVSTKNAKCRNIILCPTMFLPKDINMTNNVYYAFTGILNNYYNTNYIICCPGLGTGIGNISFEESAYQIKFAIVEFLSKKFENKKR</sequence>
<evidence type="ECO:0000259" key="1">
    <source>
        <dbReference type="Pfam" id="PF01661"/>
    </source>
</evidence>
<protein>
    <submittedName>
        <fullName evidence="2">Macro domain containing protein</fullName>
    </submittedName>
</protein>
<proteinExistence type="predicted"/>
<name>A0A1V0SAS4_9VIRU</name>
<accession>A0A1V0SAS4</accession>
<dbReference type="Pfam" id="PF01661">
    <property type="entry name" value="Macro"/>
    <property type="match status" value="1"/>
</dbReference>
<dbReference type="SUPFAM" id="SSF52949">
    <property type="entry name" value="Macro domain-like"/>
    <property type="match status" value="1"/>
</dbReference>
<organism evidence="2">
    <name type="scientific">Catovirus CTV1</name>
    <dbReference type="NCBI Taxonomy" id="1977631"/>
    <lineage>
        <taxon>Viruses</taxon>
        <taxon>Varidnaviria</taxon>
        <taxon>Bamfordvirae</taxon>
        <taxon>Nucleocytoviricota</taxon>
        <taxon>Megaviricetes</taxon>
        <taxon>Imitervirales</taxon>
        <taxon>Mimiviridae</taxon>
        <taxon>Klosneuvirinae</taxon>
        <taxon>Catovirus</taxon>
    </lineage>
</organism>
<dbReference type="InterPro" id="IPR043472">
    <property type="entry name" value="Macro_dom-like"/>
</dbReference>
<dbReference type="Gene3D" id="3.40.220.10">
    <property type="entry name" value="Leucine Aminopeptidase, subunit E, domain 1"/>
    <property type="match status" value="1"/>
</dbReference>
<reference evidence="2" key="1">
    <citation type="journal article" date="2017" name="Science">
        <title>Giant viruses with an expanded complement of translation system components.</title>
        <authorList>
            <person name="Schulz F."/>
            <person name="Yutin N."/>
            <person name="Ivanova N.N."/>
            <person name="Ortega D.R."/>
            <person name="Lee T.K."/>
            <person name="Vierheilig J."/>
            <person name="Daims H."/>
            <person name="Horn M."/>
            <person name="Wagner M."/>
            <person name="Jensen G.J."/>
            <person name="Kyrpides N.C."/>
            <person name="Koonin E.V."/>
            <person name="Woyke T."/>
        </authorList>
    </citation>
    <scope>NUCLEOTIDE SEQUENCE</scope>
    <source>
        <strain evidence="2">CTV1</strain>
    </source>
</reference>
<dbReference type="InterPro" id="IPR002589">
    <property type="entry name" value="Macro_dom"/>
</dbReference>
<evidence type="ECO:0000313" key="2">
    <source>
        <dbReference type="EMBL" id="ARF08774.1"/>
    </source>
</evidence>